<evidence type="ECO:0000313" key="1">
    <source>
        <dbReference type="EMBL" id="SER15202.1"/>
    </source>
</evidence>
<protein>
    <submittedName>
        <fullName evidence="1">Uncharacterized protein</fullName>
    </submittedName>
</protein>
<keyword evidence="2" id="KW-1185">Reference proteome</keyword>
<dbReference type="InterPro" id="IPR058376">
    <property type="entry name" value="DUF8063"/>
</dbReference>
<dbReference type="STRING" id="1186196.SAMN04489841_3096"/>
<dbReference type="AlphaFoldDB" id="A0A1H9LUM7"/>
<proteinExistence type="predicted"/>
<evidence type="ECO:0000313" key="2">
    <source>
        <dbReference type="Proteomes" id="UP000199114"/>
    </source>
</evidence>
<dbReference type="RefSeq" id="WP_090618717.1">
    <property type="nucleotide sequence ID" value="NZ_FOFD01000004.1"/>
</dbReference>
<dbReference type="Pfam" id="PF26259">
    <property type="entry name" value="DUF8063"/>
    <property type="match status" value="1"/>
</dbReference>
<accession>A0A1H9LUM7</accession>
<dbReference type="OrthoDB" id="269681at2157"/>
<dbReference type="Proteomes" id="UP000199114">
    <property type="component" value="Unassembled WGS sequence"/>
</dbReference>
<reference evidence="2" key="1">
    <citation type="submission" date="2016-10" db="EMBL/GenBank/DDBJ databases">
        <authorList>
            <person name="Varghese N."/>
            <person name="Submissions S."/>
        </authorList>
    </citation>
    <scope>NUCLEOTIDE SEQUENCE [LARGE SCALE GENOMIC DNA]</scope>
    <source>
        <strain evidence="2">DSM 25055</strain>
    </source>
</reference>
<gene>
    <name evidence="1" type="ORF">SAMN04489841_3096</name>
</gene>
<organism evidence="1 2">
    <name type="scientific">Natrinema salaciae</name>
    <dbReference type="NCBI Taxonomy" id="1186196"/>
    <lineage>
        <taxon>Archaea</taxon>
        <taxon>Methanobacteriati</taxon>
        <taxon>Methanobacteriota</taxon>
        <taxon>Stenosarchaea group</taxon>
        <taxon>Halobacteria</taxon>
        <taxon>Halobacteriales</taxon>
        <taxon>Natrialbaceae</taxon>
        <taxon>Natrinema</taxon>
    </lineage>
</organism>
<sequence length="180" mass="18784">MRRIILVAVVAAAALAMGMGGGPVAAQDANETATNTTASDYEEIIDSNTRILEWSFDDGTFTITLEADEPTTVAVAESGSFEEGSGQFTYRELAVPEGESTHTISVMDPEGAALTFGTSLSQEEERGAFISTGRDSSESNPLETFGGESGLFTGVGMTVVLAAVGAWWVVRSEESGVIDA</sequence>
<dbReference type="EMBL" id="FOFD01000004">
    <property type="protein sequence ID" value="SER15202.1"/>
    <property type="molecule type" value="Genomic_DNA"/>
</dbReference>
<name>A0A1H9LUM7_9EURY</name>